<dbReference type="AlphaFoldDB" id="A0A812TFL6"/>
<feature type="compositionally biased region" description="Basic and acidic residues" evidence="1">
    <location>
        <begin position="24"/>
        <end position="34"/>
    </location>
</feature>
<protein>
    <submittedName>
        <fullName evidence="2">Uncharacterized protein</fullName>
    </submittedName>
</protein>
<feature type="non-terminal residue" evidence="2">
    <location>
        <position position="64"/>
    </location>
</feature>
<feature type="region of interest" description="Disordered" evidence="1">
    <location>
        <begin position="16"/>
        <end position="64"/>
    </location>
</feature>
<reference evidence="2" key="1">
    <citation type="submission" date="2021-02" db="EMBL/GenBank/DDBJ databases">
        <authorList>
            <person name="Dougan E. K."/>
            <person name="Rhodes N."/>
            <person name="Thang M."/>
            <person name="Chan C."/>
        </authorList>
    </citation>
    <scope>NUCLEOTIDE SEQUENCE</scope>
</reference>
<dbReference type="EMBL" id="CAJNJA010024620">
    <property type="protein sequence ID" value="CAE7529642.1"/>
    <property type="molecule type" value="Genomic_DNA"/>
</dbReference>
<comment type="caution">
    <text evidence="2">The sequence shown here is derived from an EMBL/GenBank/DDBJ whole genome shotgun (WGS) entry which is preliminary data.</text>
</comment>
<evidence type="ECO:0000313" key="2">
    <source>
        <dbReference type="EMBL" id="CAE7529642.1"/>
    </source>
</evidence>
<gene>
    <name evidence="2" type="ORF">SNEC2469_LOCUS15204</name>
</gene>
<accession>A0A812TFL6</accession>
<evidence type="ECO:0000256" key="1">
    <source>
        <dbReference type="SAM" id="MobiDB-lite"/>
    </source>
</evidence>
<keyword evidence="3" id="KW-1185">Reference proteome</keyword>
<name>A0A812TFL6_9DINO</name>
<evidence type="ECO:0000313" key="3">
    <source>
        <dbReference type="Proteomes" id="UP000601435"/>
    </source>
</evidence>
<dbReference type="Proteomes" id="UP000601435">
    <property type="component" value="Unassembled WGS sequence"/>
</dbReference>
<organism evidence="2 3">
    <name type="scientific">Symbiodinium necroappetens</name>
    <dbReference type="NCBI Taxonomy" id="1628268"/>
    <lineage>
        <taxon>Eukaryota</taxon>
        <taxon>Sar</taxon>
        <taxon>Alveolata</taxon>
        <taxon>Dinophyceae</taxon>
        <taxon>Suessiales</taxon>
        <taxon>Symbiodiniaceae</taxon>
        <taxon>Symbiodinium</taxon>
    </lineage>
</organism>
<sequence length="64" mass="7058">VKRSKAEDAIPLIAGKAKSKARKSVADAPKKESSEYEYYSYYSEQEEDKSESSSSSDSDDASNE</sequence>
<proteinExistence type="predicted"/>